<proteinExistence type="predicted"/>
<dbReference type="AlphaFoldDB" id="A0A429G1K3"/>
<dbReference type="Pfam" id="PF25952">
    <property type="entry name" value="DUF7990"/>
    <property type="match status" value="1"/>
</dbReference>
<dbReference type="Proteomes" id="UP000278149">
    <property type="component" value="Unassembled WGS sequence"/>
</dbReference>
<protein>
    <submittedName>
        <fullName evidence="1">Uncharacterized protein</fullName>
    </submittedName>
</protein>
<gene>
    <name evidence="1" type="ORF">D9Q81_07560</name>
</gene>
<evidence type="ECO:0000313" key="1">
    <source>
        <dbReference type="EMBL" id="RSN67648.1"/>
    </source>
</evidence>
<name>A0A429G1K3_9CREN</name>
<organism evidence="1 2">
    <name type="scientific">Candidatus Korarchaeum cryptofilum</name>
    <dbReference type="NCBI Taxonomy" id="498846"/>
    <lineage>
        <taxon>Archaea</taxon>
        <taxon>Thermoproteota</taxon>
        <taxon>Candidatus Korarchaeia</taxon>
        <taxon>Candidatus Korarchaeales</taxon>
        <taxon>Candidatus Korarchaeaceae</taxon>
        <taxon>Candidatus Korarchaeum</taxon>
    </lineage>
</organism>
<dbReference type="RefSeq" id="WP_125742468.1">
    <property type="nucleotide sequence ID" value="NZ_RCOR01000042.1"/>
</dbReference>
<dbReference type="InterPro" id="IPR058303">
    <property type="entry name" value="DUF7990"/>
</dbReference>
<dbReference type="EMBL" id="RCOR01000042">
    <property type="protein sequence ID" value="RSN67648.1"/>
    <property type="molecule type" value="Genomic_DNA"/>
</dbReference>
<comment type="caution">
    <text evidence="1">The sequence shown here is derived from an EMBL/GenBank/DDBJ whole genome shotgun (WGS) entry which is preliminary data.</text>
</comment>
<reference evidence="1 2" key="1">
    <citation type="submission" date="2018-10" db="EMBL/GenBank/DDBJ databases">
        <title>Co-occurring genomic capacity for anaerobic methane metabolism and dissimilatory sulfite reduction discovered in the Korarchaeota.</title>
        <authorList>
            <person name="Mckay L.J."/>
            <person name="Dlakic M."/>
            <person name="Fields M.W."/>
            <person name="Delmont T.O."/>
            <person name="Eren A.M."/>
            <person name="Jay Z.J."/>
            <person name="Klingelsmith K.B."/>
            <person name="Rusch D.B."/>
            <person name="Inskeep W.P."/>
        </authorList>
    </citation>
    <scope>NUCLEOTIDE SEQUENCE [LARGE SCALE GENOMIC DNA]</scope>
    <source>
        <strain evidence="1 2">WS</strain>
    </source>
</reference>
<evidence type="ECO:0000313" key="2">
    <source>
        <dbReference type="Proteomes" id="UP000278149"/>
    </source>
</evidence>
<sequence>MISKLTHALKNFIYGATTYDYVIDLMHKQFLHECLFQAAIFGDRYGIPTSNYYRLRLLPLLMKKFPLFDREILREKDLLEKL</sequence>
<accession>A0A429G1K3</accession>